<dbReference type="GO" id="GO:0005794">
    <property type="term" value="C:Golgi apparatus"/>
    <property type="evidence" value="ECO:0007669"/>
    <property type="project" value="UniProtKB-ARBA"/>
</dbReference>
<dbReference type="EC" id="2.8.2.20" evidence="7"/>
<gene>
    <name evidence="8" type="ORF">L3Y34_000052</name>
</gene>
<evidence type="ECO:0000256" key="5">
    <source>
        <dbReference type="ARBA" id="ARBA00023180"/>
    </source>
</evidence>
<keyword evidence="4" id="KW-1015">Disulfide bond</keyword>
<dbReference type="PANTHER" id="PTHR12788:SF7">
    <property type="entry name" value="PROTEIN-TYROSINE SULFOTRANSFERASE-RELATED"/>
    <property type="match status" value="1"/>
</dbReference>
<reference evidence="8 9" key="1">
    <citation type="submission" date="2022-05" db="EMBL/GenBank/DDBJ databases">
        <title>Chromosome-level reference genomes for two strains of Caenorhabditis briggsae: an improved platform for comparative genomics.</title>
        <authorList>
            <person name="Stevens L."/>
            <person name="Andersen E.C."/>
        </authorList>
    </citation>
    <scope>NUCLEOTIDE SEQUENCE [LARGE SCALE GENOMIC DNA]</scope>
    <source>
        <strain evidence="8">QX1410_ONT</strain>
        <tissue evidence="8">Whole-organism</tissue>
    </source>
</reference>
<keyword evidence="5" id="KW-0325">Glycoprotein</keyword>
<dbReference type="GO" id="GO:0008476">
    <property type="term" value="F:protein-tyrosine sulfotransferase activity"/>
    <property type="evidence" value="ECO:0007669"/>
    <property type="project" value="UniProtKB-EC"/>
</dbReference>
<comment type="function">
    <text evidence="1 7">Catalyzes the O-sulfation of tyrosine residues within acidic motifs of polypeptides, using 3'-phosphoadenylyl sulfate (PAPS) as cosubstrate.</text>
</comment>
<dbReference type="Pfam" id="PF13469">
    <property type="entry name" value="Sulfotransfer_3"/>
    <property type="match status" value="1"/>
</dbReference>
<protein>
    <recommendedName>
        <fullName evidence="7">Protein-tyrosine sulfotransferase</fullName>
        <ecNumber evidence="7">2.8.2.20</ecNumber>
    </recommendedName>
</protein>
<dbReference type="EMBL" id="CP090893">
    <property type="protein sequence ID" value="ULT98403.1"/>
    <property type="molecule type" value="Genomic_DNA"/>
</dbReference>
<dbReference type="Proteomes" id="UP000827892">
    <property type="component" value="Chromosome III"/>
</dbReference>
<dbReference type="SUPFAM" id="SSF52540">
    <property type="entry name" value="P-loop containing nucleoside triphosphate hydrolases"/>
    <property type="match status" value="1"/>
</dbReference>
<name>A0AAE9IMQ5_CAEBR</name>
<evidence type="ECO:0000256" key="7">
    <source>
        <dbReference type="RuleBase" id="RU365018"/>
    </source>
</evidence>
<evidence type="ECO:0000256" key="1">
    <source>
        <dbReference type="ARBA" id="ARBA00003886"/>
    </source>
</evidence>
<comment type="catalytic activity">
    <reaction evidence="6 7">
        <text>L-tyrosyl-[protein] + 3'-phosphoadenylyl sulfate = O-sulfo-L-tyrosine-[protein] + adenosine 3',5'-bisphosphate + H(+)</text>
        <dbReference type="Rhea" id="RHEA:16801"/>
        <dbReference type="Rhea" id="RHEA-COMP:10136"/>
        <dbReference type="Rhea" id="RHEA-COMP:11688"/>
        <dbReference type="ChEBI" id="CHEBI:15378"/>
        <dbReference type="ChEBI" id="CHEBI:46858"/>
        <dbReference type="ChEBI" id="CHEBI:58339"/>
        <dbReference type="ChEBI" id="CHEBI:58343"/>
        <dbReference type="ChEBI" id="CHEBI:65286"/>
        <dbReference type="EC" id="2.8.2.20"/>
    </reaction>
</comment>
<accession>A0AAE9IMQ5</accession>
<organism evidence="8 9">
    <name type="scientific">Caenorhabditis briggsae</name>
    <dbReference type="NCBI Taxonomy" id="6238"/>
    <lineage>
        <taxon>Eukaryota</taxon>
        <taxon>Metazoa</taxon>
        <taxon>Ecdysozoa</taxon>
        <taxon>Nematoda</taxon>
        <taxon>Chromadorea</taxon>
        <taxon>Rhabditida</taxon>
        <taxon>Rhabditina</taxon>
        <taxon>Rhabditomorpha</taxon>
        <taxon>Rhabditoidea</taxon>
        <taxon>Rhabditidae</taxon>
        <taxon>Peloderinae</taxon>
        <taxon>Caenorhabditis</taxon>
    </lineage>
</organism>
<evidence type="ECO:0000256" key="4">
    <source>
        <dbReference type="ARBA" id="ARBA00023157"/>
    </source>
</evidence>
<evidence type="ECO:0000313" key="8">
    <source>
        <dbReference type="EMBL" id="ULT98403.1"/>
    </source>
</evidence>
<evidence type="ECO:0000256" key="3">
    <source>
        <dbReference type="ARBA" id="ARBA00022679"/>
    </source>
</evidence>
<evidence type="ECO:0000313" key="9">
    <source>
        <dbReference type="Proteomes" id="UP000827892"/>
    </source>
</evidence>
<comment type="similarity">
    <text evidence="2 7">Belongs to the protein sulfotransferase family.</text>
</comment>
<dbReference type="AlphaFoldDB" id="A0AAE9IMQ5"/>
<sequence length="317" mass="36665">MLFFSMKCKQLQRQLETVNLSQEVLVFGENDARHSRNMLSNFEQLIFVGGVPRSGTTLMRAILDAHPDVRCGGETMLLPSFLTWQAGWRTDWVNNSGITQEVFDDAVSAFITEIIAKHGELAPRLCNKDPYTALWLPTIQRLYPNSKFILMIRDARAVIHSMIERKVPVAGYNTSDEQSMFVKWNQEIRKMLFQCNNAPGQCIKVYYERLIQKPEEEIQRITNFLDLQYSQQMLHHHELIGAEVDLNDQEFSASQVKNSINTKALTSWFDCFSEDTLRKLDDVAPFLSVLGYDTSSSKPDYSMFADDDFYQFRNFYS</sequence>
<dbReference type="FunFam" id="3.40.50.300:FF:002853">
    <property type="entry name" value="Protein-tyrosine sulfotransferase"/>
    <property type="match status" value="1"/>
</dbReference>
<dbReference type="Gene3D" id="3.40.50.300">
    <property type="entry name" value="P-loop containing nucleotide triphosphate hydrolases"/>
    <property type="match status" value="1"/>
</dbReference>
<evidence type="ECO:0000256" key="2">
    <source>
        <dbReference type="ARBA" id="ARBA00009988"/>
    </source>
</evidence>
<dbReference type="PANTHER" id="PTHR12788">
    <property type="entry name" value="PROTEIN-TYROSINE SULFOTRANSFERASE 2"/>
    <property type="match status" value="1"/>
</dbReference>
<keyword evidence="3 7" id="KW-0808">Transferase</keyword>
<proteinExistence type="inferred from homology"/>
<dbReference type="InterPro" id="IPR026634">
    <property type="entry name" value="TPST-like"/>
</dbReference>
<dbReference type="InterPro" id="IPR027417">
    <property type="entry name" value="P-loop_NTPase"/>
</dbReference>
<evidence type="ECO:0000256" key="6">
    <source>
        <dbReference type="ARBA" id="ARBA00048460"/>
    </source>
</evidence>